<dbReference type="EMBL" id="JAPWTK010000012">
    <property type="protein sequence ID" value="KAJ8959700.1"/>
    <property type="molecule type" value="Genomic_DNA"/>
</dbReference>
<gene>
    <name evidence="5" type="ORF">NQ318_021892</name>
</gene>
<dbReference type="GO" id="GO:0008194">
    <property type="term" value="F:UDP-glycosyltransferase activity"/>
    <property type="evidence" value="ECO:0007669"/>
    <property type="project" value="TreeGrafter"/>
</dbReference>
<protein>
    <recommendedName>
        <fullName evidence="7">Ecdysteroid UDP-glucosyltransferase</fullName>
    </recommendedName>
</protein>
<keyword evidence="3" id="KW-0808">Transferase</keyword>
<keyword evidence="6" id="KW-1185">Reference proteome</keyword>
<dbReference type="AlphaFoldDB" id="A0AAV8Z6G9"/>
<dbReference type="Proteomes" id="UP001162162">
    <property type="component" value="Unassembled WGS sequence"/>
</dbReference>
<accession>A0AAV8Z6G9</accession>
<evidence type="ECO:0000256" key="2">
    <source>
        <dbReference type="ARBA" id="ARBA00022676"/>
    </source>
</evidence>
<dbReference type="PANTHER" id="PTHR48043">
    <property type="entry name" value="EG:EG0003.4 PROTEIN-RELATED"/>
    <property type="match status" value="1"/>
</dbReference>
<feature type="signal peptide" evidence="4">
    <location>
        <begin position="1"/>
        <end position="18"/>
    </location>
</feature>
<name>A0AAV8Z6G9_9CUCU</name>
<dbReference type="SUPFAM" id="SSF53756">
    <property type="entry name" value="UDP-Glycosyltransferase/glycogen phosphorylase"/>
    <property type="match status" value="1"/>
</dbReference>
<comment type="similarity">
    <text evidence="1">Belongs to the UDP-glycosyltransferase family.</text>
</comment>
<organism evidence="5 6">
    <name type="scientific">Aromia moschata</name>
    <dbReference type="NCBI Taxonomy" id="1265417"/>
    <lineage>
        <taxon>Eukaryota</taxon>
        <taxon>Metazoa</taxon>
        <taxon>Ecdysozoa</taxon>
        <taxon>Arthropoda</taxon>
        <taxon>Hexapoda</taxon>
        <taxon>Insecta</taxon>
        <taxon>Pterygota</taxon>
        <taxon>Neoptera</taxon>
        <taxon>Endopterygota</taxon>
        <taxon>Coleoptera</taxon>
        <taxon>Polyphaga</taxon>
        <taxon>Cucujiformia</taxon>
        <taxon>Chrysomeloidea</taxon>
        <taxon>Cerambycidae</taxon>
        <taxon>Cerambycinae</taxon>
        <taxon>Callichromatini</taxon>
        <taxon>Aromia</taxon>
    </lineage>
</organism>
<evidence type="ECO:0008006" key="7">
    <source>
        <dbReference type="Google" id="ProtNLM"/>
    </source>
</evidence>
<dbReference type="PANTHER" id="PTHR48043:SF159">
    <property type="entry name" value="EG:EG0003.4 PROTEIN-RELATED"/>
    <property type="match status" value="1"/>
</dbReference>
<proteinExistence type="inferred from homology"/>
<feature type="chain" id="PRO_5043888687" description="Ecdysteroid UDP-glucosyltransferase" evidence="4">
    <location>
        <begin position="19"/>
        <end position="275"/>
    </location>
</feature>
<comment type="caution">
    <text evidence="5">The sequence shown here is derived from an EMBL/GenBank/DDBJ whole genome shotgun (WGS) entry which is preliminary data.</text>
</comment>
<dbReference type="InterPro" id="IPR050271">
    <property type="entry name" value="UDP-glycosyltransferase"/>
</dbReference>
<keyword evidence="4" id="KW-0732">Signal</keyword>
<evidence type="ECO:0000256" key="1">
    <source>
        <dbReference type="ARBA" id="ARBA00009995"/>
    </source>
</evidence>
<reference evidence="5" key="1">
    <citation type="journal article" date="2023" name="Insect Mol. Biol.">
        <title>Genome sequencing provides insights into the evolution of gene families encoding plant cell wall-degrading enzymes in longhorned beetles.</title>
        <authorList>
            <person name="Shin N.R."/>
            <person name="Okamura Y."/>
            <person name="Kirsch R."/>
            <person name="Pauchet Y."/>
        </authorList>
    </citation>
    <scope>NUCLEOTIDE SEQUENCE</scope>
    <source>
        <strain evidence="5">AMC_N1</strain>
    </source>
</reference>
<evidence type="ECO:0000313" key="6">
    <source>
        <dbReference type="Proteomes" id="UP001162162"/>
    </source>
</evidence>
<evidence type="ECO:0000313" key="5">
    <source>
        <dbReference type="EMBL" id="KAJ8959700.1"/>
    </source>
</evidence>
<evidence type="ECO:0000256" key="3">
    <source>
        <dbReference type="ARBA" id="ARBA00022679"/>
    </source>
</evidence>
<sequence>MCLACVCIFIMLAPPSSGANILAISPTPVYSHQTAFFELWTELSLRGHNLTLVTTNPMNNPKLKNLTEIDMKHTYDIMKGVTSVINNMTNMWNTYEYINKHMLTIFGEQISHPRFQELVEGRGNFDLVLVNFQHPQLLIFGKIYNCPTILFSNFYLYGYNHEAQGNPSHPIAHINMLLPFQPPLKFYERLVSIVFYLRDWYSVTYKLLPAKDRVLNKYFNTSVTVKELVRDVDLVFLNTNPAIHGARDFGPATVEIGYERKSTSIKLAEPCFSRH</sequence>
<keyword evidence="2" id="KW-0328">Glycosyltransferase</keyword>
<evidence type="ECO:0000256" key="4">
    <source>
        <dbReference type="SAM" id="SignalP"/>
    </source>
</evidence>